<dbReference type="PANTHER" id="PTHR11579:SF18">
    <property type="entry name" value="PROTEIN-L-ISOASPARTATE O-METHYLTRANSFERASE"/>
    <property type="match status" value="1"/>
</dbReference>
<proteinExistence type="inferred from homology"/>
<protein>
    <recommendedName>
        <fullName evidence="2">Protein-L-isoaspartate O-methyltransferase</fullName>
    </recommendedName>
    <alternativeName>
        <fullName evidence="3">Protein L-isoaspartyl methyltransferase</fullName>
    </alternativeName>
</protein>
<dbReference type="InterPro" id="IPR029063">
    <property type="entry name" value="SAM-dependent_MTases_sf"/>
</dbReference>
<organism evidence="4 5">
    <name type="scientific">Legionella quateirensis</name>
    <dbReference type="NCBI Taxonomy" id="45072"/>
    <lineage>
        <taxon>Bacteria</taxon>
        <taxon>Pseudomonadati</taxon>
        <taxon>Pseudomonadota</taxon>
        <taxon>Gammaproteobacteria</taxon>
        <taxon>Legionellales</taxon>
        <taxon>Legionellaceae</taxon>
        <taxon>Legionella</taxon>
    </lineage>
</organism>
<dbReference type="SUPFAM" id="SSF53335">
    <property type="entry name" value="S-adenosyl-L-methionine-dependent methyltransferases"/>
    <property type="match status" value="1"/>
</dbReference>
<name>A0ABR5RN31_9GAMM</name>
<reference evidence="4 5" key="1">
    <citation type="submission" date="2015-11" db="EMBL/GenBank/DDBJ databases">
        <title>Genomic analysis of 38 Legionella species identifies large and diverse effector repertoires.</title>
        <authorList>
            <person name="Burstein D."/>
            <person name="Amaro F."/>
            <person name="Zusman T."/>
            <person name="Lifshitz Z."/>
            <person name="Cohen O."/>
            <person name="Gilbert J.A."/>
            <person name="Pupko T."/>
            <person name="Shuman H.A."/>
            <person name="Segal G."/>
        </authorList>
    </citation>
    <scope>NUCLEOTIDE SEQUENCE [LARGE SCALE GENOMIC DNA]</scope>
    <source>
        <strain evidence="4 5">ATCC 49507</strain>
    </source>
</reference>
<comment type="caution">
    <text evidence="4">The sequence shown here is derived from an EMBL/GenBank/DDBJ whole genome shotgun (WGS) entry which is preliminary data.</text>
</comment>
<dbReference type="Gene3D" id="3.40.50.150">
    <property type="entry name" value="Vaccinia Virus protein VP39"/>
    <property type="match status" value="1"/>
</dbReference>
<comment type="similarity">
    <text evidence="1">Belongs to the methyltransferase superfamily. L-isoaspartyl/D-aspartyl protein methyltransferase family.</text>
</comment>
<evidence type="ECO:0000256" key="2">
    <source>
        <dbReference type="ARBA" id="ARBA00013346"/>
    </source>
</evidence>
<evidence type="ECO:0000256" key="3">
    <source>
        <dbReference type="ARBA" id="ARBA00030757"/>
    </source>
</evidence>
<dbReference type="CDD" id="cd02440">
    <property type="entry name" value="AdoMet_MTases"/>
    <property type="match status" value="1"/>
</dbReference>
<dbReference type="PANTHER" id="PTHR11579">
    <property type="entry name" value="PROTEIN-L-ISOASPARTATE O-METHYLTRANSFERASE"/>
    <property type="match status" value="1"/>
</dbReference>
<dbReference type="Proteomes" id="UP000054639">
    <property type="component" value="Unassembled WGS sequence"/>
</dbReference>
<dbReference type="Pfam" id="PF01135">
    <property type="entry name" value="PCMT"/>
    <property type="match status" value="1"/>
</dbReference>
<gene>
    <name evidence="4" type="ORF">Lqua_1930</name>
</gene>
<dbReference type="InterPro" id="IPR000682">
    <property type="entry name" value="PCMT"/>
</dbReference>
<dbReference type="EMBL" id="LNYR01000031">
    <property type="protein sequence ID" value="KTD47537.1"/>
    <property type="molecule type" value="Genomic_DNA"/>
</dbReference>
<evidence type="ECO:0000313" key="4">
    <source>
        <dbReference type="EMBL" id="KTD47537.1"/>
    </source>
</evidence>
<accession>A0ABR5RN31</accession>
<evidence type="ECO:0000256" key="1">
    <source>
        <dbReference type="ARBA" id="ARBA00005369"/>
    </source>
</evidence>
<sequence>MLKLAQSFNLSKIINSVEQMSNQSARINMVKQQLRTGDVLNDSILDLYDLIPRHEFVPELYTHFAYSDMQIPLSHGQRMLTPLEEGLILQALNLKGHETVLEVGTGSGFFTAMLSKLCKKVLSIDCYSEFTQYAKHKLEAHKCTNVELFTGDACRGWLESAPYDVMVFTGALEHLTETHRLQILPGGKLFTIEGKSPIMQARLYNLDHNGIWTENLLFETDIPQLVDQLKPKEFVF</sequence>
<keyword evidence="5" id="KW-1185">Reference proteome</keyword>
<evidence type="ECO:0000313" key="5">
    <source>
        <dbReference type="Proteomes" id="UP000054639"/>
    </source>
</evidence>